<dbReference type="Proteomes" id="UP000474565">
    <property type="component" value="Unassembled WGS sequence"/>
</dbReference>
<evidence type="ECO:0000313" key="2">
    <source>
        <dbReference type="EMBL" id="MYM81722.1"/>
    </source>
</evidence>
<evidence type="ECO:0000256" key="1">
    <source>
        <dbReference type="SAM" id="SignalP"/>
    </source>
</evidence>
<gene>
    <name evidence="2" type="ORF">GTP44_07090</name>
</gene>
<organism evidence="2 3">
    <name type="scientific">Duganella lactea</name>
    <dbReference type="NCBI Taxonomy" id="2692173"/>
    <lineage>
        <taxon>Bacteria</taxon>
        <taxon>Pseudomonadati</taxon>
        <taxon>Pseudomonadota</taxon>
        <taxon>Betaproteobacteria</taxon>
        <taxon>Burkholderiales</taxon>
        <taxon>Oxalobacteraceae</taxon>
        <taxon>Telluria group</taxon>
        <taxon>Duganella</taxon>
    </lineage>
</organism>
<dbReference type="InterPro" id="IPR022061">
    <property type="entry name" value="DUF3617"/>
</dbReference>
<dbReference type="Pfam" id="PF12276">
    <property type="entry name" value="DUF3617"/>
    <property type="match status" value="1"/>
</dbReference>
<evidence type="ECO:0008006" key="4">
    <source>
        <dbReference type="Google" id="ProtNLM"/>
    </source>
</evidence>
<evidence type="ECO:0000313" key="3">
    <source>
        <dbReference type="Proteomes" id="UP000474565"/>
    </source>
</evidence>
<dbReference type="RefSeq" id="WP_161018861.1">
    <property type="nucleotide sequence ID" value="NZ_WWCP01000005.1"/>
</dbReference>
<reference evidence="2 3" key="1">
    <citation type="submission" date="2019-12" db="EMBL/GenBank/DDBJ databases">
        <title>Novel species isolated from a subtropical stream in China.</title>
        <authorList>
            <person name="Lu H."/>
        </authorList>
    </citation>
    <scope>NUCLEOTIDE SEQUENCE [LARGE SCALE GENOMIC DNA]</scope>
    <source>
        <strain evidence="2 3">FT50W</strain>
    </source>
</reference>
<name>A0A6L8MII9_9BURK</name>
<feature type="signal peptide" evidence="1">
    <location>
        <begin position="1"/>
        <end position="22"/>
    </location>
</feature>
<comment type="caution">
    <text evidence="2">The sequence shown here is derived from an EMBL/GenBank/DDBJ whole genome shotgun (WGS) entry which is preliminary data.</text>
</comment>
<sequence>MFYRAIPAALSALLFCSAHAYAAEVVPPQRASGLWKVTPEHSPFSWEICVQADKDRIIEDDVWAGFERECVLESQQKEGAAYRYTAVCDKTTRLSLSMSGDFASAYKIEFSTTYPGLGGKMETQQDTLTGRFAGACPAAIPPGAKQMTRGPLIKSPYGQR</sequence>
<accession>A0A6L8MII9</accession>
<keyword evidence="1" id="KW-0732">Signal</keyword>
<proteinExistence type="predicted"/>
<dbReference type="EMBL" id="WWCP01000005">
    <property type="protein sequence ID" value="MYM81722.1"/>
    <property type="molecule type" value="Genomic_DNA"/>
</dbReference>
<protein>
    <recommendedName>
        <fullName evidence="4">DUF3617 family protein</fullName>
    </recommendedName>
</protein>
<feature type="chain" id="PRO_5026935608" description="DUF3617 family protein" evidence="1">
    <location>
        <begin position="23"/>
        <end position="160"/>
    </location>
</feature>
<dbReference type="AlphaFoldDB" id="A0A6L8MII9"/>